<protein>
    <recommendedName>
        <fullName evidence="3">Cupin 2 conserved barrel domain-containing protein</fullName>
    </recommendedName>
</protein>
<dbReference type="CDD" id="cd02231">
    <property type="entry name" value="cupin_BLL6423-like"/>
    <property type="match status" value="1"/>
</dbReference>
<dbReference type="Proteomes" id="UP001595075">
    <property type="component" value="Unassembled WGS sequence"/>
</dbReference>
<dbReference type="PANTHER" id="PTHR36156:SF2">
    <property type="entry name" value="CUPIN TYPE-2 DOMAIN-CONTAINING PROTEIN"/>
    <property type="match status" value="1"/>
</dbReference>
<organism evidence="1 2">
    <name type="scientific">Oculimacula yallundae</name>
    <dbReference type="NCBI Taxonomy" id="86028"/>
    <lineage>
        <taxon>Eukaryota</taxon>
        <taxon>Fungi</taxon>
        <taxon>Dikarya</taxon>
        <taxon>Ascomycota</taxon>
        <taxon>Pezizomycotina</taxon>
        <taxon>Leotiomycetes</taxon>
        <taxon>Helotiales</taxon>
        <taxon>Ploettnerulaceae</taxon>
        <taxon>Oculimacula</taxon>
    </lineage>
</organism>
<dbReference type="InterPro" id="IPR014710">
    <property type="entry name" value="RmlC-like_jellyroll"/>
</dbReference>
<reference evidence="1 2" key="1">
    <citation type="journal article" date="2024" name="Commun. Biol.">
        <title>Comparative genomic analysis of thermophilic fungi reveals convergent evolutionary adaptations and gene losses.</title>
        <authorList>
            <person name="Steindorff A.S."/>
            <person name="Aguilar-Pontes M.V."/>
            <person name="Robinson A.J."/>
            <person name="Andreopoulos B."/>
            <person name="LaButti K."/>
            <person name="Kuo A."/>
            <person name="Mondo S."/>
            <person name="Riley R."/>
            <person name="Otillar R."/>
            <person name="Haridas S."/>
            <person name="Lipzen A."/>
            <person name="Grimwood J."/>
            <person name="Schmutz J."/>
            <person name="Clum A."/>
            <person name="Reid I.D."/>
            <person name="Moisan M.C."/>
            <person name="Butler G."/>
            <person name="Nguyen T.T.M."/>
            <person name="Dewar K."/>
            <person name="Conant G."/>
            <person name="Drula E."/>
            <person name="Henrissat B."/>
            <person name="Hansel C."/>
            <person name="Singer S."/>
            <person name="Hutchinson M.I."/>
            <person name="de Vries R.P."/>
            <person name="Natvig D.O."/>
            <person name="Powell A.J."/>
            <person name="Tsang A."/>
            <person name="Grigoriev I.V."/>
        </authorList>
    </citation>
    <scope>NUCLEOTIDE SEQUENCE [LARGE SCALE GENOMIC DNA]</scope>
    <source>
        <strain evidence="1 2">CBS 494.80</strain>
    </source>
</reference>
<dbReference type="Gene3D" id="2.60.120.10">
    <property type="entry name" value="Jelly Rolls"/>
    <property type="match status" value="1"/>
</dbReference>
<gene>
    <name evidence="1" type="ORF">VTL71DRAFT_4654</name>
</gene>
<name>A0ABR4C2M0_9HELO</name>
<evidence type="ECO:0000313" key="1">
    <source>
        <dbReference type="EMBL" id="KAL2064160.1"/>
    </source>
</evidence>
<dbReference type="EMBL" id="JAZHXI010000014">
    <property type="protein sequence ID" value="KAL2064160.1"/>
    <property type="molecule type" value="Genomic_DNA"/>
</dbReference>
<proteinExistence type="predicted"/>
<evidence type="ECO:0008006" key="3">
    <source>
        <dbReference type="Google" id="ProtNLM"/>
    </source>
</evidence>
<accession>A0ABR4C2M0</accession>
<sequence length="200" mass="21761">MSDRALLLNGLPVVNRLISTHNASGIAVWSKDVPEQANFTTLTPLSNFFLGYSTRGGFPVDMNAEKEGAVPKDIQNYLKDLSAPPAGVKLEDGTHLRYLDFAPSKEPYTPYMHRTESIDYGVVIEGVMEVILESGETKVMNRGDVVIHRGTKHAWKNIAPNGGWTRMLFTIIPSKKVVVGNKTLGEDAPPLSGVKGPGSN</sequence>
<evidence type="ECO:0000313" key="2">
    <source>
        <dbReference type="Proteomes" id="UP001595075"/>
    </source>
</evidence>
<comment type="caution">
    <text evidence="1">The sequence shown here is derived from an EMBL/GenBank/DDBJ whole genome shotgun (WGS) entry which is preliminary data.</text>
</comment>
<dbReference type="InterPro" id="IPR011051">
    <property type="entry name" value="RmlC_Cupin_sf"/>
</dbReference>
<dbReference type="InterPro" id="IPR047142">
    <property type="entry name" value="OryJ/VirC-like"/>
</dbReference>
<keyword evidence="2" id="KW-1185">Reference proteome</keyword>
<dbReference type="SUPFAM" id="SSF51182">
    <property type="entry name" value="RmlC-like cupins"/>
    <property type="match status" value="1"/>
</dbReference>
<dbReference type="PANTHER" id="PTHR36156">
    <property type="entry name" value="SLR2101 PROTEIN"/>
    <property type="match status" value="1"/>
</dbReference>